<reference evidence="2 3" key="1">
    <citation type="journal article" date="2014" name="PLoS Genet.">
        <title>Phylogenetically driven sequencing of extremely halophilic archaea reveals strategies for static and dynamic osmo-response.</title>
        <authorList>
            <person name="Becker E.A."/>
            <person name="Seitzer P.M."/>
            <person name="Tritt A."/>
            <person name="Larsen D."/>
            <person name="Krusor M."/>
            <person name="Yao A.I."/>
            <person name="Wu D."/>
            <person name="Madern D."/>
            <person name="Eisen J.A."/>
            <person name="Darling A.E."/>
            <person name="Facciotti M.T."/>
        </authorList>
    </citation>
    <scope>NUCLEOTIDE SEQUENCE [LARGE SCALE GENOMIC DNA]</scope>
    <source>
        <strain evidence="2 3">DSM 18795</strain>
    </source>
</reference>
<dbReference type="PIRSF" id="PIRSF039123">
    <property type="entry name" value="Diphthamide_synthase"/>
    <property type="match status" value="1"/>
</dbReference>
<dbReference type="STRING" id="1227498.C492_10045"/>
<dbReference type="InterPro" id="IPR022427">
    <property type="entry name" value="MJ0570_ATP-bd"/>
</dbReference>
<organism evidence="2 3">
    <name type="scientific">Natronococcus jeotgali DSM 18795</name>
    <dbReference type="NCBI Taxonomy" id="1227498"/>
    <lineage>
        <taxon>Archaea</taxon>
        <taxon>Methanobacteriati</taxon>
        <taxon>Methanobacteriota</taxon>
        <taxon>Stenosarchaea group</taxon>
        <taxon>Halobacteria</taxon>
        <taxon>Halobacteriales</taxon>
        <taxon>Natrialbaceae</taxon>
        <taxon>Natronococcus</taxon>
    </lineage>
</organism>
<dbReference type="NCBIfam" id="TIGR03679">
    <property type="entry name" value="arCOG00187"/>
    <property type="match status" value="1"/>
</dbReference>
<dbReference type="Pfam" id="PF01902">
    <property type="entry name" value="Diphthami_syn_2"/>
    <property type="match status" value="1"/>
</dbReference>
<sequence length="245" mass="26578">MDDSNGSWVALFSGGKDSSWALHRALEAGLDVRRLVLVRPPEESHAYHAPAPSVARAAARSVGIPIVEAGLPAADVEPPDLANAGAGRGTDGDVEPLADVLRAIDDELEDGLAGVVVGAIASDHQVDRLRALCDRLDCELFAPLWRAEPRELATEMIDGGLEIAIVEVAGPGFDERWLGRRLDREALVELEALSREFGIHLLGENGEFETVVTDGPHMSRPVALEYEREWNGDWGRVRITDVRLE</sequence>
<evidence type="ECO:0000313" key="2">
    <source>
        <dbReference type="EMBL" id="ELY60833.1"/>
    </source>
</evidence>
<dbReference type="OrthoDB" id="372052at2157"/>
<dbReference type="InterPro" id="IPR030662">
    <property type="entry name" value="DPH6/MJ0570"/>
</dbReference>
<dbReference type="EMBL" id="AOIA01000092">
    <property type="protein sequence ID" value="ELY60833.1"/>
    <property type="molecule type" value="Genomic_DNA"/>
</dbReference>
<dbReference type="Gene3D" id="3.40.50.620">
    <property type="entry name" value="HUPs"/>
    <property type="match status" value="1"/>
</dbReference>
<dbReference type="InterPro" id="IPR002761">
    <property type="entry name" value="Diphthami_syn_dom"/>
</dbReference>
<dbReference type="PATRIC" id="fig|1227498.3.peg.1949"/>
<dbReference type="GO" id="GO:0017178">
    <property type="term" value="F:diphthine-ammonia ligase activity"/>
    <property type="evidence" value="ECO:0007669"/>
    <property type="project" value="TreeGrafter"/>
</dbReference>
<keyword evidence="3" id="KW-1185">Reference proteome</keyword>
<dbReference type="GO" id="GO:0017183">
    <property type="term" value="P:protein histidyl modification to diphthamide"/>
    <property type="evidence" value="ECO:0007669"/>
    <property type="project" value="TreeGrafter"/>
</dbReference>
<gene>
    <name evidence="2" type="ORF">C492_10045</name>
</gene>
<name>L9XJK8_9EURY</name>
<dbReference type="Gene3D" id="3.90.1490.10">
    <property type="entry name" value="putative n-type atp pyrophosphatase, domain 2"/>
    <property type="match status" value="1"/>
</dbReference>
<feature type="domain" description="Diphthamide synthase" evidence="1">
    <location>
        <begin position="9"/>
        <end position="242"/>
    </location>
</feature>
<dbReference type="InterPro" id="IPR014729">
    <property type="entry name" value="Rossmann-like_a/b/a_fold"/>
</dbReference>
<comment type="caution">
    <text evidence="2">The sequence shown here is derived from an EMBL/GenBank/DDBJ whole genome shotgun (WGS) entry which is preliminary data.</text>
</comment>
<dbReference type="AlphaFoldDB" id="L9XJK8"/>
<accession>L9XJK8</accession>
<dbReference type="NCBIfam" id="TIGR00290">
    <property type="entry name" value="MJ0570_dom"/>
    <property type="match status" value="1"/>
</dbReference>
<protein>
    <submittedName>
        <fullName evidence="2">Universal metal-binding-domain/4Fe-4S-binding-domain containing ABC transporter protein</fullName>
    </submittedName>
</protein>
<dbReference type="PANTHER" id="PTHR12196:SF2">
    <property type="entry name" value="DIPHTHINE--AMMONIA LIGASE"/>
    <property type="match status" value="1"/>
</dbReference>
<evidence type="ECO:0000259" key="1">
    <source>
        <dbReference type="Pfam" id="PF01902"/>
    </source>
</evidence>
<dbReference type="RefSeq" id="WP_008422928.1">
    <property type="nucleotide sequence ID" value="NZ_AOIA01000092.1"/>
</dbReference>
<evidence type="ECO:0000313" key="3">
    <source>
        <dbReference type="Proteomes" id="UP000011531"/>
    </source>
</evidence>
<dbReference type="CDD" id="cd01994">
    <property type="entry name" value="AANH_PF0828-like"/>
    <property type="match status" value="1"/>
</dbReference>
<proteinExistence type="predicted"/>
<dbReference type="SUPFAM" id="SSF52402">
    <property type="entry name" value="Adenine nucleotide alpha hydrolases-like"/>
    <property type="match status" value="1"/>
</dbReference>
<dbReference type="Proteomes" id="UP000011531">
    <property type="component" value="Unassembled WGS sequence"/>
</dbReference>
<dbReference type="PANTHER" id="PTHR12196">
    <property type="entry name" value="DOMAIN OF UNKNOWN FUNCTION 71 DUF71 -CONTAINING PROTEIN"/>
    <property type="match status" value="1"/>
</dbReference>